<evidence type="ECO:0008006" key="3">
    <source>
        <dbReference type="Google" id="ProtNLM"/>
    </source>
</evidence>
<dbReference type="OrthoDB" id="8525200at2"/>
<dbReference type="Pfam" id="PF04340">
    <property type="entry name" value="DUF484"/>
    <property type="match status" value="1"/>
</dbReference>
<dbReference type="KEGG" id="cbx:Cenrod_2574"/>
<sequence length="229" mass="25033">MTEAEIAAYLQSSPEFFLRHPQALMPGEADAPGVATAGALRRQGLRIRLLERRVFDLQHASDDRVVAWQDLLHWACAMFGHRDEHSLPQWIVEESKKRLDVAQACVKLWDLRPEFAVCAFAQDVGDNARLLAASLTEPYCGPNTGLEVTQWLHDPHAAASIAVLPLRAGDNEEGPDWKNAPDWKKAASSPSFGLLVLGSADTHRFHGAMDTSLLAGVAALVGAALSRLR</sequence>
<keyword evidence="2" id="KW-1185">Reference proteome</keyword>
<dbReference type="InterPro" id="IPR029016">
    <property type="entry name" value="GAF-like_dom_sf"/>
</dbReference>
<name>U5NB31_9BURK</name>
<evidence type="ECO:0000313" key="2">
    <source>
        <dbReference type="Proteomes" id="UP000017184"/>
    </source>
</evidence>
<dbReference type="RefSeq" id="WP_022776563.1">
    <property type="nucleotide sequence ID" value="NC_022576.1"/>
</dbReference>
<dbReference type="STRING" id="946483.Cenrod_2574"/>
<dbReference type="InterPro" id="IPR007435">
    <property type="entry name" value="DUF484"/>
</dbReference>
<reference evidence="1 2" key="1">
    <citation type="journal article" date="2013" name="Genome Biol.">
        <title>Genomic analysis reveals key aspects of prokaryotic symbiosis in the phototrophic consortium "Chlorochromatium aggregatum".</title>
        <authorList>
            <person name="Liu Z."/>
            <person name="Muller J."/>
            <person name="Li T."/>
            <person name="Alvey R.M."/>
            <person name="Vogl K."/>
            <person name="Frigaard N.U."/>
            <person name="Rockwell N.C."/>
            <person name="Boyd E.S."/>
            <person name="Tomsho L.P."/>
            <person name="Schuster S.C."/>
            <person name="Henke P."/>
            <person name="Rohde M."/>
            <person name="Overmann J."/>
            <person name="Bryant D.A."/>
        </authorList>
    </citation>
    <scope>NUCLEOTIDE SEQUENCE [LARGE SCALE GENOMIC DNA]</scope>
    <source>
        <strain evidence="1">CR</strain>
    </source>
</reference>
<gene>
    <name evidence="1" type="ORF">Cenrod_2574</name>
</gene>
<dbReference type="Gene3D" id="3.30.450.40">
    <property type="match status" value="1"/>
</dbReference>
<dbReference type="HOGENOM" id="CLU_073320_1_0_4"/>
<proteinExistence type="predicted"/>
<organism evidence="1 2">
    <name type="scientific">Candidatus Symbiobacter mobilis CR</name>
    <dbReference type="NCBI Taxonomy" id="946483"/>
    <lineage>
        <taxon>Bacteria</taxon>
        <taxon>Pseudomonadati</taxon>
        <taxon>Pseudomonadota</taxon>
        <taxon>Betaproteobacteria</taxon>
        <taxon>Burkholderiales</taxon>
        <taxon>Comamonadaceae</taxon>
    </lineage>
</organism>
<dbReference type="EMBL" id="CP004885">
    <property type="protein sequence ID" value="AGX88627.1"/>
    <property type="molecule type" value="Genomic_DNA"/>
</dbReference>
<dbReference type="eggNOG" id="COG3159">
    <property type="taxonomic scope" value="Bacteria"/>
</dbReference>
<evidence type="ECO:0000313" key="1">
    <source>
        <dbReference type="EMBL" id="AGX88627.1"/>
    </source>
</evidence>
<protein>
    <recommendedName>
        <fullName evidence="3">DUF484 family protein</fullName>
    </recommendedName>
</protein>
<dbReference type="AlphaFoldDB" id="U5NB31"/>
<dbReference type="Proteomes" id="UP000017184">
    <property type="component" value="Chromosome"/>
</dbReference>
<accession>U5NB31</accession>